<evidence type="ECO:0000313" key="2">
    <source>
        <dbReference type="Proteomes" id="UP000231259"/>
    </source>
</evidence>
<gene>
    <name evidence="1" type="ORF">P775_22955</name>
</gene>
<proteinExistence type="predicted"/>
<sequence>MSDTHSSAAVASALTPYCLRNAQNDPGASTVMAELAAASSYQRRSIVEDAGWATPLGTQDPDRALAESCQAALNTDA</sequence>
<evidence type="ECO:0000313" key="1">
    <source>
        <dbReference type="EMBL" id="PIL17814.1"/>
    </source>
</evidence>
<dbReference type="AlphaFoldDB" id="A0A2G8R8D5"/>
<protein>
    <submittedName>
        <fullName evidence="1">Uncharacterized protein</fullName>
    </submittedName>
</protein>
<accession>A0A2G8R8D5</accession>
<keyword evidence="2" id="KW-1185">Reference proteome</keyword>
<dbReference type="RefSeq" id="WP_218967749.1">
    <property type="nucleotide sequence ID" value="NZ_AWWI01000154.1"/>
</dbReference>
<reference evidence="1 2" key="1">
    <citation type="submission" date="2013-09" db="EMBL/GenBank/DDBJ databases">
        <title>Genome sequencing of Phaeobacter antarcticus sp. nov. SM1211.</title>
        <authorList>
            <person name="Zhang X.-Y."/>
            <person name="Liu C."/>
            <person name="Chen X.-L."/>
            <person name="Xie B.-B."/>
            <person name="Qin Q.-L."/>
            <person name="Rong J.-C."/>
            <person name="Zhang Y.-Z."/>
        </authorList>
    </citation>
    <scope>NUCLEOTIDE SEQUENCE [LARGE SCALE GENOMIC DNA]</scope>
    <source>
        <strain evidence="1 2">SM1211</strain>
    </source>
</reference>
<comment type="caution">
    <text evidence="1">The sequence shown here is derived from an EMBL/GenBank/DDBJ whole genome shotgun (WGS) entry which is preliminary data.</text>
</comment>
<dbReference type="EMBL" id="AWWI01000154">
    <property type="protein sequence ID" value="PIL17814.1"/>
    <property type="molecule type" value="Genomic_DNA"/>
</dbReference>
<name>A0A2G8R8D5_9RHOB</name>
<organism evidence="1 2">
    <name type="scientific">Puniceibacterium antarcticum</name>
    <dbReference type="NCBI Taxonomy" id="1206336"/>
    <lineage>
        <taxon>Bacteria</taxon>
        <taxon>Pseudomonadati</taxon>
        <taxon>Pseudomonadota</taxon>
        <taxon>Alphaproteobacteria</taxon>
        <taxon>Rhodobacterales</taxon>
        <taxon>Paracoccaceae</taxon>
        <taxon>Puniceibacterium</taxon>
    </lineage>
</organism>
<dbReference type="Proteomes" id="UP000231259">
    <property type="component" value="Unassembled WGS sequence"/>
</dbReference>